<reference evidence="1" key="2">
    <citation type="journal article" date="2022" name="New Phytol.">
        <title>Evolutionary transition to the ectomycorrhizal habit in the genomes of a hyperdiverse lineage of mushroom-forming fungi.</title>
        <authorList>
            <person name="Looney B."/>
            <person name="Miyauchi S."/>
            <person name="Morin E."/>
            <person name="Drula E."/>
            <person name="Courty P.E."/>
            <person name="Kohler A."/>
            <person name="Kuo A."/>
            <person name="LaButti K."/>
            <person name="Pangilinan J."/>
            <person name="Lipzen A."/>
            <person name="Riley R."/>
            <person name="Andreopoulos W."/>
            <person name="He G."/>
            <person name="Johnson J."/>
            <person name="Nolan M."/>
            <person name="Tritt A."/>
            <person name="Barry K.W."/>
            <person name="Grigoriev I.V."/>
            <person name="Nagy L.G."/>
            <person name="Hibbett D."/>
            <person name="Henrissat B."/>
            <person name="Matheny P.B."/>
            <person name="Labbe J."/>
            <person name="Martin F.M."/>
        </authorList>
    </citation>
    <scope>NUCLEOTIDE SEQUENCE</scope>
    <source>
        <strain evidence="1">EC-137</strain>
    </source>
</reference>
<keyword evidence="2" id="KW-1185">Reference proteome</keyword>
<evidence type="ECO:0000313" key="2">
    <source>
        <dbReference type="Proteomes" id="UP000814128"/>
    </source>
</evidence>
<organism evidence="1 2">
    <name type="scientific">Vararia minispora EC-137</name>
    <dbReference type="NCBI Taxonomy" id="1314806"/>
    <lineage>
        <taxon>Eukaryota</taxon>
        <taxon>Fungi</taxon>
        <taxon>Dikarya</taxon>
        <taxon>Basidiomycota</taxon>
        <taxon>Agaricomycotina</taxon>
        <taxon>Agaricomycetes</taxon>
        <taxon>Russulales</taxon>
        <taxon>Lachnocladiaceae</taxon>
        <taxon>Vararia</taxon>
    </lineage>
</organism>
<dbReference type="EMBL" id="MU273753">
    <property type="protein sequence ID" value="KAI0028436.1"/>
    <property type="molecule type" value="Genomic_DNA"/>
</dbReference>
<comment type="caution">
    <text evidence="1">The sequence shown here is derived from an EMBL/GenBank/DDBJ whole genome shotgun (WGS) entry which is preliminary data.</text>
</comment>
<protein>
    <submittedName>
        <fullName evidence="1">Uncharacterized protein</fullName>
    </submittedName>
</protein>
<sequence length="217" mass="23414">MFLLHACQCAWEGLVHSYKSRELVLLQREEREGVHGDVGCTRATGRCTLILEGSIARVDRSKRCLRTACAIRRSVRRVRWAGVGSEGREQEVMARSMCDLPVHAPGTEGGRRERGTGARAVGVWRARYVGPYGGRASGARVGNEGRKQEVMACGVHDPPVRAPGTEGGHRARGLGARDGSEVVGQELRRVARGERVPLVRAPGTEDGVAGIGSKGRE</sequence>
<reference evidence="1" key="1">
    <citation type="submission" date="2021-02" db="EMBL/GenBank/DDBJ databases">
        <authorList>
            <consortium name="DOE Joint Genome Institute"/>
            <person name="Ahrendt S."/>
            <person name="Looney B.P."/>
            <person name="Miyauchi S."/>
            <person name="Morin E."/>
            <person name="Drula E."/>
            <person name="Courty P.E."/>
            <person name="Chicoki N."/>
            <person name="Fauchery L."/>
            <person name="Kohler A."/>
            <person name="Kuo A."/>
            <person name="Labutti K."/>
            <person name="Pangilinan J."/>
            <person name="Lipzen A."/>
            <person name="Riley R."/>
            <person name="Andreopoulos W."/>
            <person name="He G."/>
            <person name="Johnson J."/>
            <person name="Barry K.W."/>
            <person name="Grigoriev I.V."/>
            <person name="Nagy L."/>
            <person name="Hibbett D."/>
            <person name="Henrissat B."/>
            <person name="Matheny P.B."/>
            <person name="Labbe J."/>
            <person name="Martin F."/>
        </authorList>
    </citation>
    <scope>NUCLEOTIDE SEQUENCE</scope>
    <source>
        <strain evidence="1">EC-137</strain>
    </source>
</reference>
<evidence type="ECO:0000313" key="1">
    <source>
        <dbReference type="EMBL" id="KAI0028436.1"/>
    </source>
</evidence>
<gene>
    <name evidence="1" type="ORF">K488DRAFT_73773</name>
</gene>
<dbReference type="Proteomes" id="UP000814128">
    <property type="component" value="Unassembled WGS sequence"/>
</dbReference>
<name>A0ACB8Q9G9_9AGAM</name>
<accession>A0ACB8Q9G9</accession>
<proteinExistence type="predicted"/>